<feature type="compositionally biased region" description="Polar residues" evidence="1">
    <location>
        <begin position="14"/>
        <end position="33"/>
    </location>
</feature>
<dbReference type="InterPro" id="IPR029063">
    <property type="entry name" value="SAM-dependent_MTases_sf"/>
</dbReference>
<dbReference type="Proteomes" id="UP001304895">
    <property type="component" value="Unassembled WGS sequence"/>
</dbReference>
<evidence type="ECO:0000313" key="2">
    <source>
        <dbReference type="EMBL" id="KAK4130976.1"/>
    </source>
</evidence>
<dbReference type="PRINTS" id="PR01217">
    <property type="entry name" value="PRICHEXTENSN"/>
</dbReference>
<dbReference type="Gene3D" id="3.40.50.150">
    <property type="entry name" value="Vaccinia Virus protein VP39"/>
    <property type="match status" value="1"/>
</dbReference>
<dbReference type="PANTHER" id="PTHR42912:SF83">
    <property type="entry name" value="METHYLTRANSFERASE TYPE 11 DOMAIN-CONTAINING PROTEIN"/>
    <property type="match status" value="1"/>
</dbReference>
<dbReference type="Pfam" id="PF13489">
    <property type="entry name" value="Methyltransf_23"/>
    <property type="match status" value="1"/>
</dbReference>
<reference evidence="2" key="2">
    <citation type="submission" date="2023-05" db="EMBL/GenBank/DDBJ databases">
        <authorList>
            <consortium name="Lawrence Berkeley National Laboratory"/>
            <person name="Steindorff A."/>
            <person name="Hensen N."/>
            <person name="Bonometti L."/>
            <person name="Westerberg I."/>
            <person name="Brannstrom I.O."/>
            <person name="Guillou S."/>
            <person name="Cros-Aarteil S."/>
            <person name="Calhoun S."/>
            <person name="Haridas S."/>
            <person name="Kuo A."/>
            <person name="Mondo S."/>
            <person name="Pangilinan J."/>
            <person name="Riley R."/>
            <person name="Labutti K."/>
            <person name="Andreopoulos B."/>
            <person name="Lipzen A."/>
            <person name="Chen C."/>
            <person name="Yanf M."/>
            <person name="Daum C."/>
            <person name="Ng V."/>
            <person name="Clum A."/>
            <person name="Ohm R."/>
            <person name="Martin F."/>
            <person name="Silar P."/>
            <person name="Natvig D."/>
            <person name="Lalanne C."/>
            <person name="Gautier V."/>
            <person name="Ament-Velasquez S.L."/>
            <person name="Kruys A."/>
            <person name="Hutchinson M.I."/>
            <person name="Powell A.J."/>
            <person name="Barry K."/>
            <person name="Miller A.N."/>
            <person name="Grigoriev I.V."/>
            <person name="Debuchy R."/>
            <person name="Gladieux P."/>
            <person name="Thoren M.H."/>
            <person name="Johannesson H."/>
        </authorList>
    </citation>
    <scope>NUCLEOTIDE SEQUENCE</scope>
    <source>
        <strain evidence="2">CBS 123565</strain>
    </source>
</reference>
<comment type="caution">
    <text evidence="2">The sequence shown here is derived from an EMBL/GenBank/DDBJ whole genome shotgun (WGS) entry which is preliminary data.</text>
</comment>
<evidence type="ECO:0008006" key="4">
    <source>
        <dbReference type="Google" id="ProtNLM"/>
    </source>
</evidence>
<gene>
    <name evidence="2" type="ORF">BT67DRAFT_487323</name>
</gene>
<dbReference type="SUPFAM" id="SSF53335">
    <property type="entry name" value="S-adenosyl-L-methionine-dependent methyltransferases"/>
    <property type="match status" value="1"/>
</dbReference>
<organism evidence="2 3">
    <name type="scientific">Trichocladium antarcticum</name>
    <dbReference type="NCBI Taxonomy" id="1450529"/>
    <lineage>
        <taxon>Eukaryota</taxon>
        <taxon>Fungi</taxon>
        <taxon>Dikarya</taxon>
        <taxon>Ascomycota</taxon>
        <taxon>Pezizomycotina</taxon>
        <taxon>Sordariomycetes</taxon>
        <taxon>Sordariomycetidae</taxon>
        <taxon>Sordariales</taxon>
        <taxon>Chaetomiaceae</taxon>
        <taxon>Trichocladium</taxon>
    </lineage>
</organism>
<protein>
    <recommendedName>
        <fullName evidence="4">S-adenosyl-L-methionine-dependent methyltransferase</fullName>
    </recommendedName>
</protein>
<feature type="region of interest" description="Disordered" evidence="1">
    <location>
        <begin position="1"/>
        <end position="82"/>
    </location>
</feature>
<dbReference type="EMBL" id="MU853429">
    <property type="protein sequence ID" value="KAK4130976.1"/>
    <property type="molecule type" value="Genomic_DNA"/>
</dbReference>
<evidence type="ECO:0000313" key="3">
    <source>
        <dbReference type="Proteomes" id="UP001304895"/>
    </source>
</evidence>
<name>A0AAN6UE78_9PEZI</name>
<dbReference type="PANTHER" id="PTHR42912">
    <property type="entry name" value="METHYLTRANSFERASE"/>
    <property type="match status" value="1"/>
</dbReference>
<accession>A0AAN6UE78</accession>
<dbReference type="AlphaFoldDB" id="A0AAN6UE78"/>
<proteinExistence type="predicted"/>
<dbReference type="InterPro" id="IPR050508">
    <property type="entry name" value="Methyltransf_Superfamily"/>
</dbReference>
<reference evidence="2" key="1">
    <citation type="journal article" date="2023" name="Mol. Phylogenet. Evol.">
        <title>Genome-scale phylogeny and comparative genomics of the fungal order Sordariales.</title>
        <authorList>
            <person name="Hensen N."/>
            <person name="Bonometti L."/>
            <person name="Westerberg I."/>
            <person name="Brannstrom I.O."/>
            <person name="Guillou S."/>
            <person name="Cros-Aarteil S."/>
            <person name="Calhoun S."/>
            <person name="Haridas S."/>
            <person name="Kuo A."/>
            <person name="Mondo S."/>
            <person name="Pangilinan J."/>
            <person name="Riley R."/>
            <person name="LaButti K."/>
            <person name="Andreopoulos B."/>
            <person name="Lipzen A."/>
            <person name="Chen C."/>
            <person name="Yan M."/>
            <person name="Daum C."/>
            <person name="Ng V."/>
            <person name="Clum A."/>
            <person name="Steindorff A."/>
            <person name="Ohm R.A."/>
            <person name="Martin F."/>
            <person name="Silar P."/>
            <person name="Natvig D.O."/>
            <person name="Lalanne C."/>
            <person name="Gautier V."/>
            <person name="Ament-Velasquez S.L."/>
            <person name="Kruys A."/>
            <person name="Hutchinson M.I."/>
            <person name="Powell A.J."/>
            <person name="Barry K."/>
            <person name="Miller A.N."/>
            <person name="Grigoriev I.V."/>
            <person name="Debuchy R."/>
            <person name="Gladieux P."/>
            <person name="Hiltunen Thoren M."/>
            <person name="Johannesson H."/>
        </authorList>
    </citation>
    <scope>NUCLEOTIDE SEQUENCE</scope>
    <source>
        <strain evidence="2">CBS 123565</strain>
    </source>
</reference>
<dbReference type="GO" id="GO:0008168">
    <property type="term" value="F:methyltransferase activity"/>
    <property type="evidence" value="ECO:0007669"/>
    <property type="project" value="TreeGrafter"/>
</dbReference>
<evidence type="ECO:0000256" key="1">
    <source>
        <dbReference type="SAM" id="MobiDB-lite"/>
    </source>
</evidence>
<feature type="compositionally biased region" description="Pro residues" evidence="1">
    <location>
        <begin position="127"/>
        <end position="151"/>
    </location>
</feature>
<feature type="compositionally biased region" description="Pro residues" evidence="1">
    <location>
        <begin position="53"/>
        <end position="74"/>
    </location>
</feature>
<keyword evidence="3" id="KW-1185">Reference proteome</keyword>
<sequence length="484" mass="51977">MASRLRTLPRAQLARQSSCPHSPRPTRSFTLSSALHAAPRPANQAIRIQSKRPPQPPTQTPKSSPPPPPPPRPSRNPSISEQNATAQPLDVLYQRVKWPLLGAGFLALGMGFYISSVVTSSLINDPAPSPSPSPPSSNSPTPTPAPTPTTPCCPTAPSALAFDSGLDLPESLMGITALRKALAARARGHVLEVAIGTGRNLAYYDWTEVVSPPGQDEDEDEDADAAAAAEKTRARMARLLDRHRTEGRTVRDQQQQQRQLDGAGLEVGALEGEVLSFTGVDLSGEMVGIARDRVRGSVPGLARVMRRRRAEAMPGLAEAEAAAADGGVVVVDALAGRVRLVLGDAVRGLPPPPPTAGADKYDTVVQTFGLCSVEDPGRLLANMAAKVRPDSGRIILLEHGRGWYEWINGMLDEYAPKHFQKYGCWWNRDIEHLVREAAQTVPGLEVVKLERPLWLQAGTTLLIELRVNSQHGAREGTEVGAQQA</sequence>
<feature type="region of interest" description="Disordered" evidence="1">
    <location>
        <begin position="124"/>
        <end position="154"/>
    </location>
</feature>